<sequence>MTDLQSQLFADGFIFLEAPRWHQGHLWVPDVFGQKLYKLDQSGAKTVVVESLPPRPNSIGFLPDGTLLIVSSVKRQILKLVDENLLTYADLSQDAAGDLNDFAIDQTGRVYIGNYGYDLFGGAPKQETCVHLVERDGAIRVAATGLEFPNGTVIINGGRTLIVAETWRGHLTAFDVASDGSLSNKRNFANLEGREPDGICADAAGGIWVPSFNTGEVLRVVEGGEVTHRIQFPGSAIACQLGGEDGRTLFCSTYAGSVPDQLAKKPYGALHAVRVDVPRPS</sequence>
<evidence type="ECO:0000259" key="2">
    <source>
        <dbReference type="Pfam" id="PF08450"/>
    </source>
</evidence>
<proteinExistence type="inferred from homology"/>
<evidence type="ECO:0000313" key="4">
    <source>
        <dbReference type="Proteomes" id="UP000403266"/>
    </source>
</evidence>
<dbReference type="GO" id="GO:0004341">
    <property type="term" value="F:gluconolactonase activity"/>
    <property type="evidence" value="ECO:0007669"/>
    <property type="project" value="TreeGrafter"/>
</dbReference>
<dbReference type="EMBL" id="VOSK01000001">
    <property type="protein sequence ID" value="MPR23677.1"/>
    <property type="molecule type" value="Genomic_DNA"/>
</dbReference>
<comment type="caution">
    <text evidence="3">The sequence shown here is derived from an EMBL/GenBank/DDBJ whole genome shotgun (WGS) entry which is preliminary data.</text>
</comment>
<evidence type="ECO:0000313" key="3">
    <source>
        <dbReference type="EMBL" id="MPR23677.1"/>
    </source>
</evidence>
<comment type="similarity">
    <text evidence="1">Belongs to the SMP-30/CGR1 family.</text>
</comment>
<dbReference type="InterPro" id="IPR011042">
    <property type="entry name" value="6-blade_b-propeller_TolB-like"/>
</dbReference>
<reference evidence="3 4" key="1">
    <citation type="journal article" date="2019" name="Syst. Appl. Microbiol.">
        <title>Microvirga tunisiensis sp. nov., a root nodule symbiotic bacterium isolated from Lupinus micranthus and L. luteus grown in Northern Tunisia.</title>
        <authorList>
            <person name="Msaddak A."/>
            <person name="Rejili M."/>
            <person name="Duran D."/>
            <person name="Mars M."/>
            <person name="Palacios J.M."/>
            <person name="Ruiz-Argueso T."/>
            <person name="Rey L."/>
            <person name="Imperial J."/>
        </authorList>
    </citation>
    <scope>NUCLEOTIDE SEQUENCE [LARGE SCALE GENOMIC DNA]</scope>
    <source>
        <strain evidence="3 4">Lmie10</strain>
    </source>
</reference>
<keyword evidence="4" id="KW-1185">Reference proteome</keyword>
<dbReference type="PANTHER" id="PTHR10907">
    <property type="entry name" value="REGUCALCIN"/>
    <property type="match status" value="1"/>
</dbReference>
<dbReference type="GO" id="GO:0019853">
    <property type="term" value="P:L-ascorbic acid biosynthetic process"/>
    <property type="evidence" value="ECO:0007669"/>
    <property type="project" value="TreeGrafter"/>
</dbReference>
<dbReference type="InterPro" id="IPR013658">
    <property type="entry name" value="SGL"/>
</dbReference>
<dbReference type="RefSeq" id="WP_152708593.1">
    <property type="nucleotide sequence ID" value="NZ_VOSJ01000001.1"/>
</dbReference>
<evidence type="ECO:0000256" key="1">
    <source>
        <dbReference type="ARBA" id="ARBA00008853"/>
    </source>
</evidence>
<feature type="domain" description="SMP-30/Gluconolactonase/LRE-like region" evidence="2">
    <location>
        <begin position="17"/>
        <end position="253"/>
    </location>
</feature>
<name>A0A5N7MAA8_9HYPH</name>
<organism evidence="3 4">
    <name type="scientific">Microvirga tunisiensis</name>
    <dbReference type="NCBI Taxonomy" id="2108360"/>
    <lineage>
        <taxon>Bacteria</taxon>
        <taxon>Pseudomonadati</taxon>
        <taxon>Pseudomonadota</taxon>
        <taxon>Alphaproteobacteria</taxon>
        <taxon>Hyphomicrobiales</taxon>
        <taxon>Methylobacteriaceae</taxon>
        <taxon>Microvirga</taxon>
    </lineage>
</organism>
<dbReference type="GO" id="GO:0005509">
    <property type="term" value="F:calcium ion binding"/>
    <property type="evidence" value="ECO:0007669"/>
    <property type="project" value="TreeGrafter"/>
</dbReference>
<accession>A0A5N7MAA8</accession>
<dbReference type="Pfam" id="PF08450">
    <property type="entry name" value="SGL"/>
    <property type="match status" value="1"/>
</dbReference>
<dbReference type="SUPFAM" id="SSF63829">
    <property type="entry name" value="Calcium-dependent phosphotriesterase"/>
    <property type="match status" value="1"/>
</dbReference>
<protein>
    <submittedName>
        <fullName evidence="3">SMP-30/gluconolactonase/LRE family protein</fullName>
    </submittedName>
</protein>
<gene>
    <name evidence="3" type="ORF">FS320_00165</name>
</gene>
<dbReference type="PANTHER" id="PTHR10907:SF47">
    <property type="entry name" value="REGUCALCIN"/>
    <property type="match status" value="1"/>
</dbReference>
<dbReference type="AlphaFoldDB" id="A0A5N7MAA8"/>
<dbReference type="Proteomes" id="UP000403266">
    <property type="component" value="Unassembled WGS sequence"/>
</dbReference>
<dbReference type="Gene3D" id="2.120.10.30">
    <property type="entry name" value="TolB, C-terminal domain"/>
    <property type="match status" value="1"/>
</dbReference>
<dbReference type="OrthoDB" id="9775406at2"/>